<evidence type="ECO:0000256" key="1">
    <source>
        <dbReference type="ARBA" id="ARBA00022829"/>
    </source>
</evidence>
<dbReference type="Gene3D" id="6.10.250.2410">
    <property type="match status" value="1"/>
</dbReference>
<dbReference type="GO" id="GO:0007059">
    <property type="term" value="P:chromosome segregation"/>
    <property type="evidence" value="ECO:0007669"/>
    <property type="project" value="UniProtKB-UniRule"/>
</dbReference>
<comment type="similarity">
    <text evidence="3">Belongs to the ScpA family.</text>
</comment>
<dbReference type="InterPro" id="IPR003768">
    <property type="entry name" value="ScpA"/>
</dbReference>
<dbReference type="AlphaFoldDB" id="A0A162M8T2"/>
<organism evidence="4 5">
    <name type="scientific">Thermovenabulum gondwanense</name>
    <dbReference type="NCBI Taxonomy" id="520767"/>
    <lineage>
        <taxon>Bacteria</taxon>
        <taxon>Bacillati</taxon>
        <taxon>Bacillota</taxon>
        <taxon>Clostridia</taxon>
        <taxon>Thermosediminibacterales</taxon>
        <taxon>Thermosediminibacteraceae</taxon>
        <taxon>Thermovenabulum</taxon>
    </lineage>
</organism>
<dbReference type="Gene3D" id="1.10.10.580">
    <property type="entry name" value="Structural maintenance of chromosome 1. Chain E"/>
    <property type="match status" value="1"/>
</dbReference>
<evidence type="ECO:0000256" key="2">
    <source>
        <dbReference type="ARBA" id="ARBA00044777"/>
    </source>
</evidence>
<dbReference type="RefSeq" id="WP_068749080.1">
    <property type="nucleotide sequence ID" value="NZ_LOHZ01000042.1"/>
</dbReference>
<dbReference type="HAMAP" id="MF_01805">
    <property type="entry name" value="ScpA"/>
    <property type="match status" value="1"/>
</dbReference>
<keyword evidence="3" id="KW-0132">Cell division</keyword>
<keyword evidence="1 3" id="KW-0159">Chromosome partition</keyword>
<evidence type="ECO:0000313" key="4">
    <source>
        <dbReference type="EMBL" id="KYO64551.1"/>
    </source>
</evidence>
<proteinExistence type="inferred from homology"/>
<dbReference type="GO" id="GO:0006260">
    <property type="term" value="P:DNA replication"/>
    <property type="evidence" value="ECO:0007669"/>
    <property type="project" value="UniProtKB-UniRule"/>
</dbReference>
<dbReference type="PANTHER" id="PTHR33969">
    <property type="entry name" value="SEGREGATION AND CONDENSATION PROTEIN A"/>
    <property type="match status" value="1"/>
</dbReference>
<comment type="function">
    <text evidence="3">Participates in chromosomal partition during cell division. May act via the formation of a condensin-like complex containing Smc and ScpB that pull DNA away from mid-cell into both cell halves.</text>
</comment>
<comment type="subcellular location">
    <subcellularLocation>
        <location evidence="3">Cytoplasm</location>
    </subcellularLocation>
    <text evidence="3">Associated with two foci at the outer edges of the nucleoid region in young cells, and at four foci within both cell halves in older cells.</text>
</comment>
<evidence type="ECO:0000256" key="3">
    <source>
        <dbReference type="HAMAP-Rule" id="MF_01805"/>
    </source>
</evidence>
<evidence type="ECO:0000313" key="5">
    <source>
        <dbReference type="Proteomes" id="UP000075737"/>
    </source>
</evidence>
<dbReference type="GO" id="GO:0051301">
    <property type="term" value="P:cell division"/>
    <property type="evidence" value="ECO:0007669"/>
    <property type="project" value="UniProtKB-KW"/>
</dbReference>
<dbReference type="OrthoDB" id="9811016at2"/>
<comment type="caution">
    <text evidence="4">The sequence shown here is derived from an EMBL/GenBank/DDBJ whole genome shotgun (WGS) entry which is preliminary data.</text>
</comment>
<dbReference type="STRING" id="520767.ATZ99_19870"/>
<keyword evidence="3" id="KW-0963">Cytoplasm</keyword>
<comment type="subunit">
    <text evidence="3">Component of a cohesin-like complex composed of ScpA, ScpB and the Smc homodimer, in which ScpA and ScpB bind to the head domain of Smc. The presence of the three proteins is required for the association of the complex with DNA.</text>
</comment>
<dbReference type="PATRIC" id="fig|520767.4.peg.2108"/>
<sequence length="255" mass="30522">MISVKLDAFEGPLDLLLHLIEKNKINIYDIPISEITEQYISYLYNLENMDIEIASQFLLMASTLLSIKSKMLLPQSRKSIDSQMEICSAIDEDPRAELVERLLEYRKYKEIASLLREREEKEMLLIKRKPEDFSNFWEDEFILPKITLKDIINIYYSLMKESKNKKDFEIKFELKDSIPLKQKIKNVYKQIFKKKKAVFADLFNKTCTRMEIIVTFLAILELYKLNKIDIIQEKPFDDIYIFLKIRGENRWMENF</sequence>
<dbReference type="GO" id="GO:0005737">
    <property type="term" value="C:cytoplasm"/>
    <property type="evidence" value="ECO:0007669"/>
    <property type="project" value="UniProtKB-SubCell"/>
</dbReference>
<gene>
    <name evidence="4" type="primary">scpA_3</name>
    <name evidence="3" type="synonym">scpA</name>
    <name evidence="4" type="ORF">ATZ99_19870</name>
</gene>
<dbReference type="EMBL" id="LOHZ01000042">
    <property type="protein sequence ID" value="KYO64551.1"/>
    <property type="molecule type" value="Genomic_DNA"/>
</dbReference>
<name>A0A162M8T2_9FIRM</name>
<accession>A0A162M8T2</accession>
<keyword evidence="5" id="KW-1185">Reference proteome</keyword>
<dbReference type="InterPro" id="IPR023093">
    <property type="entry name" value="ScpA-like_C"/>
</dbReference>
<dbReference type="Pfam" id="PF02616">
    <property type="entry name" value="SMC_ScpA"/>
    <property type="match status" value="1"/>
</dbReference>
<keyword evidence="3" id="KW-0131">Cell cycle</keyword>
<protein>
    <recommendedName>
        <fullName evidence="2 3">Segregation and condensation protein A</fullName>
    </recommendedName>
</protein>
<dbReference type="PANTHER" id="PTHR33969:SF2">
    <property type="entry name" value="SEGREGATION AND CONDENSATION PROTEIN A"/>
    <property type="match status" value="1"/>
</dbReference>
<dbReference type="Proteomes" id="UP000075737">
    <property type="component" value="Unassembled WGS sequence"/>
</dbReference>
<reference evidence="4 5" key="1">
    <citation type="submission" date="2015-12" db="EMBL/GenBank/DDBJ databases">
        <title>Draft genome of Thermovenabulum gondwanense isolated from a red thermophilic microbial mat colonisisng an outflow channel of a bore well.</title>
        <authorList>
            <person name="Patel B.K."/>
        </authorList>
    </citation>
    <scope>NUCLEOTIDE SEQUENCE [LARGE SCALE GENOMIC DNA]</scope>
    <source>
        <strain evidence="4 5">R270</strain>
    </source>
</reference>